<keyword evidence="4 8" id="KW-0732">Signal</keyword>
<dbReference type="Proteomes" id="UP000031135">
    <property type="component" value="Chromosome"/>
</dbReference>
<dbReference type="PANTHER" id="PTHR35891">
    <property type="entry name" value="THIOL:DISULFIDE INTERCHANGE PROTEIN DSBA"/>
    <property type="match status" value="1"/>
</dbReference>
<organism evidence="10 11">
    <name type="scientific">Campylobacter subantarcticus LMG 24374</name>
    <dbReference type="NCBI Taxonomy" id="1388751"/>
    <lineage>
        <taxon>Bacteria</taxon>
        <taxon>Pseudomonadati</taxon>
        <taxon>Campylobacterota</taxon>
        <taxon>Epsilonproteobacteria</taxon>
        <taxon>Campylobacterales</taxon>
        <taxon>Campylobacteraceae</taxon>
        <taxon>Campylobacter</taxon>
    </lineage>
</organism>
<dbReference type="OrthoDB" id="9151934at2"/>
<evidence type="ECO:0000313" key="11">
    <source>
        <dbReference type="Proteomes" id="UP000031135"/>
    </source>
</evidence>
<comment type="similarity">
    <text evidence="2">Belongs to the thioredoxin family. DsbA subfamily.</text>
</comment>
<feature type="signal peptide" evidence="8">
    <location>
        <begin position="1"/>
        <end position="27"/>
    </location>
</feature>
<name>A0A0A8H918_9BACT</name>
<keyword evidence="5" id="KW-0574">Periplasm</keyword>
<evidence type="ECO:0000256" key="5">
    <source>
        <dbReference type="ARBA" id="ARBA00022764"/>
    </source>
</evidence>
<dbReference type="InterPro" id="IPR050824">
    <property type="entry name" value="Thiol_disulfide_DsbA"/>
</dbReference>
<dbReference type="KEGG" id="csm:CSUB8521_0595"/>
<dbReference type="PROSITE" id="PS51352">
    <property type="entry name" value="THIOREDOXIN_2"/>
    <property type="match status" value="1"/>
</dbReference>
<sequence length="220" mass="24644">MKFNLNNLSKAMAAAAFVLGVSANALSEGKEYVVLKTPIPNAQNSLIEVFSYRCTHCYDHHKFNTMSKVKEKLPQLTYKFYPVSSMGDYGKQANEIFAFAAFKDEQNKVSQSDKNSLTHKASEAYFNAYFKKKQRWGNGANPEAFYEVGLKAISASKEDLDNFLKTPEASEILKSYENANDISKNYGTPAFVVNGKYQIIPQAITSPQALIEITEELSKM</sequence>
<dbReference type="InterPro" id="IPR013766">
    <property type="entry name" value="Thioredoxin_domain"/>
</dbReference>
<evidence type="ECO:0000256" key="8">
    <source>
        <dbReference type="SAM" id="SignalP"/>
    </source>
</evidence>
<evidence type="ECO:0000256" key="1">
    <source>
        <dbReference type="ARBA" id="ARBA00004418"/>
    </source>
</evidence>
<dbReference type="SUPFAM" id="SSF52833">
    <property type="entry name" value="Thioredoxin-like"/>
    <property type="match status" value="1"/>
</dbReference>
<feature type="domain" description="Thioredoxin" evidence="9">
    <location>
        <begin position="8"/>
        <end position="219"/>
    </location>
</feature>
<evidence type="ECO:0000256" key="7">
    <source>
        <dbReference type="ARBA" id="ARBA00023284"/>
    </source>
</evidence>
<reference evidence="10 11" key="1">
    <citation type="journal article" date="2014" name="Genome Biol. Evol.">
        <title>Comparative Genomics of the Campylobacter lari Group.</title>
        <authorList>
            <person name="Miller W.G."/>
            <person name="Yee E."/>
            <person name="Chapman M.H."/>
            <person name="Smith T.P."/>
            <person name="Bono J.L."/>
            <person name="Huynh S."/>
            <person name="Parker C.T."/>
            <person name="Vandamme P."/>
            <person name="Luong K."/>
            <person name="Korlach J."/>
        </authorList>
    </citation>
    <scope>NUCLEOTIDE SEQUENCE [LARGE SCALE GENOMIC DNA]</scope>
    <source>
        <strain evidence="10 11">LMG 24374</strain>
    </source>
</reference>
<protein>
    <recommendedName>
        <fullName evidence="3">Thiol:disulfide interchange protein DsbA</fullName>
    </recommendedName>
</protein>
<gene>
    <name evidence="10" type="primary">dsbA2</name>
    <name evidence="10" type="ORF">CSUB8521_0595</name>
</gene>
<proteinExistence type="inferred from homology"/>
<dbReference type="Gene3D" id="3.40.30.10">
    <property type="entry name" value="Glutaredoxin"/>
    <property type="match status" value="1"/>
</dbReference>
<feature type="chain" id="PRO_5002054364" description="Thiol:disulfide interchange protein DsbA" evidence="8">
    <location>
        <begin position="28"/>
        <end position="220"/>
    </location>
</feature>
<dbReference type="RefSeq" id="WP_039663243.1">
    <property type="nucleotide sequence ID" value="NZ_CP007772.1"/>
</dbReference>
<evidence type="ECO:0000256" key="2">
    <source>
        <dbReference type="ARBA" id="ARBA00005791"/>
    </source>
</evidence>
<evidence type="ECO:0000313" key="10">
    <source>
        <dbReference type="EMBL" id="AJC90452.1"/>
    </source>
</evidence>
<dbReference type="GO" id="GO:0016491">
    <property type="term" value="F:oxidoreductase activity"/>
    <property type="evidence" value="ECO:0007669"/>
    <property type="project" value="InterPro"/>
</dbReference>
<evidence type="ECO:0000259" key="9">
    <source>
        <dbReference type="PROSITE" id="PS51352"/>
    </source>
</evidence>
<evidence type="ECO:0000256" key="6">
    <source>
        <dbReference type="ARBA" id="ARBA00023157"/>
    </source>
</evidence>
<dbReference type="InterPro" id="IPR001853">
    <property type="entry name" value="DSBA-like_thioredoxin_dom"/>
</dbReference>
<keyword evidence="6" id="KW-1015">Disulfide bond</keyword>
<dbReference type="EMBL" id="CP007772">
    <property type="protein sequence ID" value="AJC90452.1"/>
    <property type="molecule type" value="Genomic_DNA"/>
</dbReference>
<evidence type="ECO:0000256" key="3">
    <source>
        <dbReference type="ARBA" id="ARBA00013831"/>
    </source>
</evidence>
<dbReference type="InterPro" id="IPR023205">
    <property type="entry name" value="DsbA/DsbL"/>
</dbReference>
<dbReference type="AlphaFoldDB" id="A0A0A8H918"/>
<dbReference type="CDD" id="cd03019">
    <property type="entry name" value="DsbA_DsbA"/>
    <property type="match status" value="1"/>
</dbReference>
<dbReference type="HOGENOM" id="CLU_088255_3_1_7"/>
<keyword evidence="7" id="KW-0676">Redox-active center</keyword>
<accession>A0A0A8H918</accession>
<dbReference type="GO" id="GO:0042597">
    <property type="term" value="C:periplasmic space"/>
    <property type="evidence" value="ECO:0007669"/>
    <property type="project" value="UniProtKB-SubCell"/>
</dbReference>
<dbReference type="Pfam" id="PF01323">
    <property type="entry name" value="DSBA"/>
    <property type="match status" value="1"/>
</dbReference>
<comment type="subcellular location">
    <subcellularLocation>
        <location evidence="1">Periplasm</location>
    </subcellularLocation>
</comment>
<dbReference type="PANTHER" id="PTHR35891:SF3">
    <property type="entry name" value="THIOL:DISULFIDE INTERCHANGE PROTEIN DSBL"/>
    <property type="match status" value="1"/>
</dbReference>
<dbReference type="InterPro" id="IPR036249">
    <property type="entry name" value="Thioredoxin-like_sf"/>
</dbReference>
<evidence type="ECO:0000256" key="4">
    <source>
        <dbReference type="ARBA" id="ARBA00022729"/>
    </source>
</evidence>